<name>A0A430MAQ8_9HYPO</name>
<evidence type="ECO:0000256" key="1">
    <source>
        <dbReference type="ARBA" id="ARBA00022737"/>
    </source>
</evidence>
<proteinExistence type="predicted"/>
<evidence type="ECO:0000256" key="2">
    <source>
        <dbReference type="ARBA" id="ARBA00023043"/>
    </source>
</evidence>
<dbReference type="PANTHER" id="PTHR24123">
    <property type="entry name" value="ANKYRIN REPEAT-CONTAINING"/>
    <property type="match status" value="1"/>
</dbReference>
<keyword evidence="2" id="KW-0040">ANK repeat</keyword>
<protein>
    <submittedName>
        <fullName evidence="3">Uncharacterized protein</fullName>
    </submittedName>
</protein>
<accession>A0A430MAQ8</accession>
<dbReference type="SUPFAM" id="SSF48403">
    <property type="entry name" value="Ankyrin repeat"/>
    <property type="match status" value="1"/>
</dbReference>
<organism evidence="3 4">
    <name type="scientific">Fusarium euwallaceae</name>
    <dbReference type="NCBI Taxonomy" id="1147111"/>
    <lineage>
        <taxon>Eukaryota</taxon>
        <taxon>Fungi</taxon>
        <taxon>Dikarya</taxon>
        <taxon>Ascomycota</taxon>
        <taxon>Pezizomycotina</taxon>
        <taxon>Sordariomycetes</taxon>
        <taxon>Hypocreomycetidae</taxon>
        <taxon>Hypocreales</taxon>
        <taxon>Nectriaceae</taxon>
        <taxon>Fusarium</taxon>
        <taxon>Fusarium solani species complex</taxon>
    </lineage>
</organism>
<keyword evidence="1" id="KW-0677">Repeat</keyword>
<dbReference type="InterPro" id="IPR051165">
    <property type="entry name" value="Multifunctional_ANK_Repeat"/>
</dbReference>
<evidence type="ECO:0000313" key="3">
    <source>
        <dbReference type="EMBL" id="RTE85062.1"/>
    </source>
</evidence>
<evidence type="ECO:0000313" key="4">
    <source>
        <dbReference type="Proteomes" id="UP000287124"/>
    </source>
</evidence>
<dbReference type="PANTHER" id="PTHR24123:SF33">
    <property type="entry name" value="PROTEIN HOS4"/>
    <property type="match status" value="1"/>
</dbReference>
<gene>
    <name evidence="3" type="ORF">BHE90_000427</name>
</gene>
<dbReference type="InterPro" id="IPR036770">
    <property type="entry name" value="Ankyrin_rpt-contain_sf"/>
</dbReference>
<dbReference type="AlphaFoldDB" id="A0A430MAQ8"/>
<dbReference type="EMBL" id="MIKF01000003">
    <property type="protein sequence ID" value="RTE85062.1"/>
    <property type="molecule type" value="Genomic_DNA"/>
</dbReference>
<keyword evidence="4" id="KW-1185">Reference proteome</keyword>
<reference evidence="3 4" key="1">
    <citation type="submission" date="2017-06" db="EMBL/GenBank/DDBJ databases">
        <title>Comparative genomic analysis of Ambrosia Fusariam Clade fungi.</title>
        <authorList>
            <person name="Stajich J.E."/>
            <person name="Carrillo J."/>
            <person name="Kijimoto T."/>
            <person name="Eskalen A."/>
            <person name="O'Donnell K."/>
            <person name="Kasson M."/>
        </authorList>
    </citation>
    <scope>NUCLEOTIDE SEQUENCE [LARGE SCALE GENOMIC DNA]</scope>
    <source>
        <strain evidence="3 4">UCR1854</strain>
    </source>
</reference>
<sequence>MSSRHQRPPNPRDILDEAIEHDSIPQLVEALQIAQSTPPRNSSYEKFLTSALSACVENGKLDMVKYLLEQESAPLTSLSPTKVWSKFSIPLVELLIAHGWDINQQAPRGPTDRCRRLVDLACHDQDIIAWLVDHGARVDGGEYEYEMFPQPAPLLETCALQGSVSTFKYLQERGARLGRRTLHLAAGAAAALGVDPKVEGDGTADASESAMNKEAERKRAKLEMLRFLVEDVKLDVNAMDTDIPHHARHLGTPICYAASKVNGGVVVRWLLEKGADSSIKNMEGADAEYVAKDHGCEKPLEVLKEWKAVQGQSG</sequence>
<dbReference type="Proteomes" id="UP000287124">
    <property type="component" value="Unassembled WGS sequence"/>
</dbReference>
<dbReference type="Gene3D" id="1.25.40.20">
    <property type="entry name" value="Ankyrin repeat-containing domain"/>
    <property type="match status" value="1"/>
</dbReference>
<comment type="caution">
    <text evidence="3">The sequence shown here is derived from an EMBL/GenBank/DDBJ whole genome shotgun (WGS) entry which is preliminary data.</text>
</comment>